<dbReference type="PANTHER" id="PTHR11451:SF56">
    <property type="entry name" value="THREONINE--TRNA LIGASE 1"/>
    <property type="match status" value="1"/>
</dbReference>
<dbReference type="CDD" id="cd00860">
    <property type="entry name" value="ThrRS_anticodon"/>
    <property type="match status" value="1"/>
</dbReference>
<comment type="catalytic activity">
    <reaction evidence="11 12">
        <text>tRNA(Thr) + L-threonine + ATP = L-threonyl-tRNA(Thr) + AMP + diphosphate + H(+)</text>
        <dbReference type="Rhea" id="RHEA:24624"/>
        <dbReference type="Rhea" id="RHEA-COMP:9670"/>
        <dbReference type="Rhea" id="RHEA-COMP:9704"/>
        <dbReference type="ChEBI" id="CHEBI:15378"/>
        <dbReference type="ChEBI" id="CHEBI:30616"/>
        <dbReference type="ChEBI" id="CHEBI:33019"/>
        <dbReference type="ChEBI" id="CHEBI:57926"/>
        <dbReference type="ChEBI" id="CHEBI:78442"/>
        <dbReference type="ChEBI" id="CHEBI:78534"/>
        <dbReference type="ChEBI" id="CHEBI:456215"/>
        <dbReference type="EC" id="6.1.1.3"/>
    </reaction>
</comment>
<evidence type="ECO:0000259" key="14">
    <source>
        <dbReference type="PROSITE" id="PS50862"/>
    </source>
</evidence>
<dbReference type="GO" id="GO:0004829">
    <property type="term" value="F:threonine-tRNA ligase activity"/>
    <property type="evidence" value="ECO:0007669"/>
    <property type="project" value="UniProtKB-UniRule"/>
</dbReference>
<dbReference type="PRINTS" id="PR01047">
    <property type="entry name" value="TRNASYNTHTHR"/>
</dbReference>
<dbReference type="Gene3D" id="3.30.980.10">
    <property type="entry name" value="Threonyl-trna Synthetase, Chain A, domain 2"/>
    <property type="match status" value="1"/>
</dbReference>
<feature type="binding site" evidence="12">
    <location>
        <position position="342"/>
    </location>
    <ligand>
        <name>Zn(2+)</name>
        <dbReference type="ChEBI" id="CHEBI:29105"/>
        <note>catalytic</note>
    </ligand>
</feature>
<dbReference type="InterPro" id="IPR002314">
    <property type="entry name" value="aa-tRNA-synt_IIb"/>
</dbReference>
<dbReference type="CDD" id="cd00771">
    <property type="entry name" value="ThrRS_core"/>
    <property type="match status" value="1"/>
</dbReference>
<evidence type="ECO:0000256" key="6">
    <source>
        <dbReference type="ARBA" id="ARBA00022833"/>
    </source>
</evidence>
<dbReference type="FunFam" id="3.30.930.10:FF:000002">
    <property type="entry name" value="Threonine--tRNA ligase"/>
    <property type="match status" value="1"/>
</dbReference>
<evidence type="ECO:0000313" key="15">
    <source>
        <dbReference type="EMBL" id="OIP84662.1"/>
    </source>
</evidence>
<evidence type="ECO:0000256" key="12">
    <source>
        <dbReference type="HAMAP-Rule" id="MF_00184"/>
    </source>
</evidence>
<evidence type="ECO:0000256" key="5">
    <source>
        <dbReference type="ARBA" id="ARBA00022741"/>
    </source>
</evidence>
<feature type="domain" description="Aminoacyl-transfer RNA synthetases class-II family profile" evidence="14">
    <location>
        <begin position="229"/>
        <end position="498"/>
    </location>
</feature>
<evidence type="ECO:0000256" key="2">
    <source>
        <dbReference type="ARBA" id="ARBA00022555"/>
    </source>
</evidence>
<dbReference type="InterPro" id="IPR047246">
    <property type="entry name" value="ThrRS_anticodon"/>
</dbReference>
<dbReference type="GO" id="GO:0006435">
    <property type="term" value="P:threonyl-tRNA aminoacylation"/>
    <property type="evidence" value="ECO:0007669"/>
    <property type="project" value="UniProtKB-UniRule"/>
</dbReference>
<dbReference type="HAMAP" id="MF_00184">
    <property type="entry name" value="Thr_tRNA_synth"/>
    <property type="match status" value="1"/>
</dbReference>
<keyword evidence="4 12" id="KW-0479">Metal-binding</keyword>
<keyword evidence="9 12" id="KW-0648">Protein biosynthesis</keyword>
<dbReference type="PANTHER" id="PTHR11451">
    <property type="entry name" value="THREONINE-TRNA LIGASE"/>
    <property type="match status" value="1"/>
</dbReference>
<dbReference type="Gene3D" id="3.40.50.800">
    <property type="entry name" value="Anticodon-binding domain"/>
    <property type="match status" value="1"/>
</dbReference>
<comment type="subcellular location">
    <subcellularLocation>
        <location evidence="12">Cytoplasm</location>
    </subcellularLocation>
</comment>
<protein>
    <recommendedName>
        <fullName evidence="12">Threonine--tRNA ligase</fullName>
        <ecNumber evidence="12">6.1.1.3</ecNumber>
    </recommendedName>
    <alternativeName>
        <fullName evidence="12">Threonyl-tRNA synthetase</fullName>
        <shortName evidence="12">ThrRS</shortName>
    </alternativeName>
</protein>
<dbReference type="SUPFAM" id="SSF55681">
    <property type="entry name" value="Class II aaRS and biotin synthetases"/>
    <property type="match status" value="1"/>
</dbReference>
<dbReference type="InterPro" id="IPR012947">
    <property type="entry name" value="tRNA_SAD"/>
</dbReference>
<feature type="binding site" evidence="12">
    <location>
        <position position="291"/>
    </location>
    <ligand>
        <name>Zn(2+)</name>
        <dbReference type="ChEBI" id="CHEBI:29105"/>
        <note>catalytic</note>
    </ligand>
</feature>
<comment type="caution">
    <text evidence="12">Lacks conserved residue(s) required for the propagation of feature annotation.</text>
</comment>
<comment type="subunit">
    <text evidence="12">Homodimer.</text>
</comment>
<dbReference type="Gene3D" id="3.30.930.10">
    <property type="entry name" value="Bira Bifunctional Protein, Domain 2"/>
    <property type="match status" value="1"/>
</dbReference>
<dbReference type="InterPro" id="IPR018163">
    <property type="entry name" value="Thr/Ala-tRNA-synth_IIc_edit"/>
</dbReference>
<comment type="similarity">
    <text evidence="1 12">Belongs to the class-II aminoacyl-tRNA synthetase family.</text>
</comment>
<dbReference type="PROSITE" id="PS50862">
    <property type="entry name" value="AA_TRNA_LIGASE_II"/>
    <property type="match status" value="1"/>
</dbReference>
<keyword evidence="5 12" id="KW-0547">Nucleotide-binding</keyword>
<dbReference type="FunFam" id="3.30.980.10:FF:000005">
    <property type="entry name" value="Threonyl-tRNA synthetase, mitochondrial"/>
    <property type="match status" value="1"/>
</dbReference>
<dbReference type="InterPro" id="IPR033728">
    <property type="entry name" value="ThrRS_core"/>
</dbReference>
<dbReference type="InterPro" id="IPR036621">
    <property type="entry name" value="Anticodon-bd_dom_sf"/>
</dbReference>
<dbReference type="Proteomes" id="UP000183758">
    <property type="component" value="Unassembled WGS sequence"/>
</dbReference>
<proteinExistence type="inferred from homology"/>
<dbReference type="EC" id="6.1.1.3" evidence="12"/>
<keyword evidence="12" id="KW-0963">Cytoplasm</keyword>
<organism evidence="15 16">
    <name type="scientific">Candidatus Roizmanbacteria bacterium CG2_30_33_16</name>
    <dbReference type="NCBI Taxonomy" id="1805340"/>
    <lineage>
        <taxon>Bacteria</taxon>
        <taxon>Candidatus Roizmaniibacteriota</taxon>
    </lineage>
</organism>
<dbReference type="InterPro" id="IPR045864">
    <property type="entry name" value="aa-tRNA-synth_II/BPL/LPL"/>
</dbReference>
<feature type="region of interest" description="Disordered" evidence="13">
    <location>
        <begin position="569"/>
        <end position="595"/>
    </location>
</feature>
<evidence type="ECO:0000256" key="4">
    <source>
        <dbReference type="ARBA" id="ARBA00022723"/>
    </source>
</evidence>
<dbReference type="InterPro" id="IPR002320">
    <property type="entry name" value="Thr-tRNA-ligase_IIa"/>
</dbReference>
<comment type="caution">
    <text evidence="15">The sequence shown here is derived from an EMBL/GenBank/DDBJ whole genome shotgun (WGS) entry which is preliminary data.</text>
</comment>
<dbReference type="GO" id="GO:0000049">
    <property type="term" value="F:tRNA binding"/>
    <property type="evidence" value="ECO:0007669"/>
    <property type="project" value="UniProtKB-KW"/>
</dbReference>
<evidence type="ECO:0000256" key="10">
    <source>
        <dbReference type="ARBA" id="ARBA00023146"/>
    </source>
</evidence>
<dbReference type="SUPFAM" id="SSF52954">
    <property type="entry name" value="Class II aaRS ABD-related"/>
    <property type="match status" value="1"/>
</dbReference>
<dbReference type="NCBIfam" id="TIGR00418">
    <property type="entry name" value="thrS"/>
    <property type="match status" value="1"/>
</dbReference>
<evidence type="ECO:0000256" key="13">
    <source>
        <dbReference type="SAM" id="MobiDB-lite"/>
    </source>
</evidence>
<keyword evidence="3 12" id="KW-0436">Ligase</keyword>
<evidence type="ECO:0000256" key="8">
    <source>
        <dbReference type="ARBA" id="ARBA00022884"/>
    </source>
</evidence>
<evidence type="ECO:0000256" key="3">
    <source>
        <dbReference type="ARBA" id="ARBA00022598"/>
    </source>
</evidence>
<dbReference type="Pfam" id="PF03129">
    <property type="entry name" value="HGTP_anticodon"/>
    <property type="match status" value="1"/>
</dbReference>
<evidence type="ECO:0000256" key="1">
    <source>
        <dbReference type="ARBA" id="ARBA00008226"/>
    </source>
</evidence>
<dbReference type="GO" id="GO:0046872">
    <property type="term" value="F:metal ion binding"/>
    <property type="evidence" value="ECO:0007669"/>
    <property type="project" value="UniProtKB-KW"/>
</dbReference>
<reference evidence="15 16" key="1">
    <citation type="journal article" date="2016" name="Environ. Microbiol.">
        <title>Genomic resolution of a cold subsurface aquifer community provides metabolic insights for novel microbes adapted to high CO concentrations.</title>
        <authorList>
            <person name="Probst A.J."/>
            <person name="Castelle C.J."/>
            <person name="Singh A."/>
            <person name="Brown C.T."/>
            <person name="Anantharaman K."/>
            <person name="Sharon I."/>
            <person name="Hug L.A."/>
            <person name="Burstein D."/>
            <person name="Emerson J.B."/>
            <person name="Thomas B.C."/>
            <person name="Banfield J.F."/>
        </authorList>
    </citation>
    <scope>NUCLEOTIDE SEQUENCE [LARGE SCALE GENOMIC DNA]</scope>
    <source>
        <strain evidence="15">CG2_30_33_16</strain>
    </source>
</reference>
<feature type="binding site" evidence="12">
    <location>
        <position position="475"/>
    </location>
    <ligand>
        <name>Zn(2+)</name>
        <dbReference type="ChEBI" id="CHEBI:29105"/>
        <note>catalytic</note>
    </ligand>
</feature>
<dbReference type="InterPro" id="IPR006195">
    <property type="entry name" value="aa-tRNA-synth_II"/>
</dbReference>
<dbReference type="Gene3D" id="3.30.54.20">
    <property type="match status" value="1"/>
</dbReference>
<dbReference type="InterPro" id="IPR004154">
    <property type="entry name" value="Anticodon-bd"/>
</dbReference>
<accession>A0A1J5HX81</accession>
<keyword evidence="10 12" id="KW-0030">Aminoacyl-tRNA synthetase</keyword>
<dbReference type="AlphaFoldDB" id="A0A1J5HX81"/>
<keyword evidence="8 12" id="KW-0694">RNA-binding</keyword>
<dbReference type="GO" id="GO:0005737">
    <property type="term" value="C:cytoplasm"/>
    <property type="evidence" value="ECO:0007669"/>
    <property type="project" value="UniProtKB-SubCell"/>
</dbReference>
<evidence type="ECO:0000256" key="9">
    <source>
        <dbReference type="ARBA" id="ARBA00022917"/>
    </source>
</evidence>
<evidence type="ECO:0000256" key="7">
    <source>
        <dbReference type="ARBA" id="ARBA00022840"/>
    </source>
</evidence>
<evidence type="ECO:0000313" key="16">
    <source>
        <dbReference type="Proteomes" id="UP000183758"/>
    </source>
</evidence>
<dbReference type="Pfam" id="PF07973">
    <property type="entry name" value="tRNA_SAD"/>
    <property type="match status" value="1"/>
</dbReference>
<dbReference type="SMART" id="SM00863">
    <property type="entry name" value="tRNA_SAD"/>
    <property type="match status" value="1"/>
</dbReference>
<keyword evidence="2 12" id="KW-0820">tRNA-binding</keyword>
<keyword evidence="6 12" id="KW-0862">Zinc</keyword>
<dbReference type="GO" id="GO:0005524">
    <property type="term" value="F:ATP binding"/>
    <property type="evidence" value="ECO:0007669"/>
    <property type="project" value="UniProtKB-UniRule"/>
</dbReference>
<comment type="cofactor">
    <cofactor evidence="12">
        <name>Zn(2+)</name>
        <dbReference type="ChEBI" id="CHEBI:29105"/>
    </cofactor>
    <text evidence="12">Binds 1 zinc ion per subunit.</text>
</comment>
<feature type="compositionally biased region" description="Polar residues" evidence="13">
    <location>
        <begin position="570"/>
        <end position="580"/>
    </location>
</feature>
<dbReference type="Pfam" id="PF00587">
    <property type="entry name" value="tRNA-synt_2b"/>
    <property type="match status" value="1"/>
</dbReference>
<gene>
    <name evidence="12" type="primary">thrS</name>
    <name evidence="15" type="ORF">AUK04_02120</name>
</gene>
<name>A0A1J5HX81_9BACT</name>
<dbReference type="SUPFAM" id="SSF55186">
    <property type="entry name" value="ThrRS/AlaRS common domain"/>
    <property type="match status" value="1"/>
</dbReference>
<sequence length="637" mass="73679">MSKVLDEKLLKLSKKELELHKLRHTAEHVLHTAMQNLYPQLKKAMGPATDEGFYFDFDVEDHISEDHFPKIEAEMKRLINKNLKLVQDFITPDEAKKNFANNPYKLEWVEQIVQRGEHISIYKMVDHDDGVVDLDLCSGPHANYTSEIKAFKLLSVAGAYWHGDEKNKMLTRIYGTVWPSKEELEKHLLKLLEAKKRDHRKLGQDLGLFVFSDLIGKGLPMLTAKGATIRRVLERFIVDEEIRRDYQHVITPPLAKVDLYRMSGHYPYYKETMYPEMKVDDEKLILRPMTCPHHFMLYKSSPHSYKELPIRLAEISPQFRYEKSGELTGLIRVRMFMLADAHIVCMKNQAKSEIKNVLDLIDFVNNALGLKKGVDYRYRLSLGDRNESKKYYKDDASWDLAEQELRDVLIETKAPYYEAKNEAAFYGPKIDVQIKNIHGKEETAFTVQYDFVMPKRFSMRFVDEDGKEKEPIVIHRASLGCFERTMAFLIEHYAGAFPPWLAPVQVAVLPISDQQHEYAKLITEILKSSNIRAISDLENQTIGKKIRNSTLQKIPYMIIIGEKEKKRSMINDQGSNTKNKSVGAGRDLPNTNVGANSNLPANKQLFISVRSLNGKNIGEKTLYEFIHELNQQIEKRI</sequence>
<keyword evidence="7 12" id="KW-0067">ATP-binding</keyword>
<dbReference type="EMBL" id="MNZM01000049">
    <property type="protein sequence ID" value="OIP84662.1"/>
    <property type="molecule type" value="Genomic_DNA"/>
</dbReference>
<evidence type="ECO:0000256" key="11">
    <source>
        <dbReference type="ARBA" id="ARBA00049515"/>
    </source>
</evidence>